<evidence type="ECO:0000256" key="3">
    <source>
        <dbReference type="ARBA" id="ARBA00022448"/>
    </source>
</evidence>
<reference evidence="12 13" key="1">
    <citation type="journal article" date="2019" name="Int. J. Syst. Evol. Microbiol.">
        <title>The Global Catalogue of Microorganisms (GCM) 10K type strain sequencing project: providing services to taxonomists for standard genome sequencing and annotation.</title>
        <authorList>
            <consortium name="The Broad Institute Genomics Platform"/>
            <consortium name="The Broad Institute Genome Sequencing Center for Infectious Disease"/>
            <person name="Wu L."/>
            <person name="Ma J."/>
        </authorList>
    </citation>
    <scope>NUCLEOTIDE SEQUENCE [LARGE SCALE GENOMIC DNA]</scope>
    <source>
        <strain evidence="12 13">JCM 14560</strain>
    </source>
</reference>
<feature type="transmembrane region" description="Helical" evidence="9">
    <location>
        <begin position="286"/>
        <end position="307"/>
    </location>
</feature>
<evidence type="ECO:0000313" key="13">
    <source>
        <dbReference type="Proteomes" id="UP001422759"/>
    </source>
</evidence>
<dbReference type="InterPro" id="IPR000515">
    <property type="entry name" value="MetI-like"/>
</dbReference>
<keyword evidence="7 9" id="KW-1133">Transmembrane helix</keyword>
<feature type="transmembrane region" description="Helical" evidence="9">
    <location>
        <begin position="112"/>
        <end position="140"/>
    </location>
</feature>
<protein>
    <submittedName>
        <fullName evidence="12">ABC transporter permease subunit</fullName>
    </submittedName>
</protein>
<dbReference type="CDD" id="cd06261">
    <property type="entry name" value="TM_PBP2"/>
    <property type="match status" value="1"/>
</dbReference>
<gene>
    <name evidence="12" type="ORF">GCM10009760_09840</name>
</gene>
<keyword evidence="13" id="KW-1185">Reference proteome</keyword>
<feature type="domain" description="ABC transmembrane type-1" evidence="11">
    <location>
        <begin position="116"/>
        <end position="307"/>
    </location>
</feature>
<keyword evidence="3 9" id="KW-0813">Transport</keyword>
<keyword evidence="5" id="KW-0762">Sugar transport</keyword>
<feature type="compositionally biased region" description="Low complexity" evidence="10">
    <location>
        <begin position="18"/>
        <end position="41"/>
    </location>
</feature>
<dbReference type="Pfam" id="PF00528">
    <property type="entry name" value="BPD_transp_1"/>
    <property type="match status" value="1"/>
</dbReference>
<dbReference type="Proteomes" id="UP001422759">
    <property type="component" value="Unassembled WGS sequence"/>
</dbReference>
<dbReference type="SUPFAM" id="SSF161098">
    <property type="entry name" value="MetI-like"/>
    <property type="match status" value="1"/>
</dbReference>
<dbReference type="PROSITE" id="PS50928">
    <property type="entry name" value="ABC_TM1"/>
    <property type="match status" value="1"/>
</dbReference>
<keyword evidence="6 9" id="KW-0812">Transmembrane</keyword>
<evidence type="ECO:0000256" key="2">
    <source>
        <dbReference type="ARBA" id="ARBA00009047"/>
    </source>
</evidence>
<evidence type="ECO:0000256" key="1">
    <source>
        <dbReference type="ARBA" id="ARBA00004651"/>
    </source>
</evidence>
<evidence type="ECO:0000256" key="9">
    <source>
        <dbReference type="RuleBase" id="RU363032"/>
    </source>
</evidence>
<dbReference type="InterPro" id="IPR035906">
    <property type="entry name" value="MetI-like_sf"/>
</dbReference>
<organism evidence="12 13">
    <name type="scientific">Kitasatospora kazusensis</name>
    <dbReference type="NCBI Taxonomy" id="407974"/>
    <lineage>
        <taxon>Bacteria</taxon>
        <taxon>Bacillati</taxon>
        <taxon>Actinomycetota</taxon>
        <taxon>Actinomycetes</taxon>
        <taxon>Kitasatosporales</taxon>
        <taxon>Streptomycetaceae</taxon>
        <taxon>Kitasatospora</taxon>
    </lineage>
</organism>
<keyword evidence="4" id="KW-1003">Cell membrane</keyword>
<feature type="transmembrane region" description="Helical" evidence="9">
    <location>
        <begin position="53"/>
        <end position="81"/>
    </location>
</feature>
<sequence length="322" mass="34703">MTAATRTQTGDHDEAGRTMTTSTSDTTQLTATVPQAPLTAAPRRRLRGESSPLASALSHGILIVASLVALLPIAYIAYISFGPDKMDYLHPGGIFGKATFSNYSKVLFHTDFFTWFGNSAIVAGGTTVFGVLTAATCGYAVSRMRFAGHRPLMWTLLVTQMFPVTVLMVPLYGILSDLKLLDGYLGLILVYSTTTVPYCAWLLKGYFDTIPVEIDEAGRVDGLTPFGTFWRLIVPLARPGLAVAAFYSFLTAWAEVAYASTFMLSSGKYTLAVGLQSFVSQYESQWNLMAATSVLIALPAALVFYLVQRHLVSGLTAGAAKS</sequence>
<feature type="transmembrane region" description="Helical" evidence="9">
    <location>
        <begin position="241"/>
        <end position="266"/>
    </location>
</feature>
<proteinExistence type="inferred from homology"/>
<accession>A0ABN2YY51</accession>
<dbReference type="EMBL" id="BAAANT010000003">
    <property type="protein sequence ID" value="GAA2133536.1"/>
    <property type="molecule type" value="Genomic_DNA"/>
</dbReference>
<dbReference type="InterPro" id="IPR050901">
    <property type="entry name" value="BP-dep_ABC_trans_perm"/>
</dbReference>
<evidence type="ECO:0000256" key="7">
    <source>
        <dbReference type="ARBA" id="ARBA00022989"/>
    </source>
</evidence>
<comment type="similarity">
    <text evidence="2">Belongs to the binding-protein-dependent transport system permease family. MalFG subfamily.</text>
</comment>
<dbReference type="PANTHER" id="PTHR32243:SF50">
    <property type="entry name" value="MALTOSE_MALTODEXTRIN TRANSPORT SYSTEM PERMEASE PROTEIN MALG"/>
    <property type="match status" value="1"/>
</dbReference>
<comment type="subcellular location">
    <subcellularLocation>
        <location evidence="1 9">Cell membrane</location>
        <topology evidence="1 9">Multi-pass membrane protein</topology>
    </subcellularLocation>
</comment>
<evidence type="ECO:0000256" key="4">
    <source>
        <dbReference type="ARBA" id="ARBA00022475"/>
    </source>
</evidence>
<name>A0ABN2YY51_9ACTN</name>
<evidence type="ECO:0000259" key="11">
    <source>
        <dbReference type="PROSITE" id="PS50928"/>
    </source>
</evidence>
<feature type="region of interest" description="Disordered" evidence="10">
    <location>
        <begin position="1"/>
        <end position="45"/>
    </location>
</feature>
<evidence type="ECO:0000256" key="6">
    <source>
        <dbReference type="ARBA" id="ARBA00022692"/>
    </source>
</evidence>
<keyword evidence="8 9" id="KW-0472">Membrane</keyword>
<comment type="caution">
    <text evidence="12">The sequence shown here is derived from an EMBL/GenBank/DDBJ whole genome shotgun (WGS) entry which is preliminary data.</text>
</comment>
<evidence type="ECO:0000313" key="12">
    <source>
        <dbReference type="EMBL" id="GAA2133536.1"/>
    </source>
</evidence>
<dbReference type="Gene3D" id="1.10.3720.10">
    <property type="entry name" value="MetI-like"/>
    <property type="match status" value="1"/>
</dbReference>
<evidence type="ECO:0000256" key="10">
    <source>
        <dbReference type="SAM" id="MobiDB-lite"/>
    </source>
</evidence>
<dbReference type="PANTHER" id="PTHR32243">
    <property type="entry name" value="MALTOSE TRANSPORT SYSTEM PERMEASE-RELATED"/>
    <property type="match status" value="1"/>
</dbReference>
<feature type="transmembrane region" description="Helical" evidence="9">
    <location>
        <begin position="152"/>
        <end position="172"/>
    </location>
</feature>
<evidence type="ECO:0000256" key="5">
    <source>
        <dbReference type="ARBA" id="ARBA00022597"/>
    </source>
</evidence>
<evidence type="ECO:0000256" key="8">
    <source>
        <dbReference type="ARBA" id="ARBA00023136"/>
    </source>
</evidence>
<feature type="transmembrane region" description="Helical" evidence="9">
    <location>
        <begin position="184"/>
        <end position="203"/>
    </location>
</feature>